<dbReference type="NCBIfam" id="NF006505">
    <property type="entry name" value="PRK08939.1"/>
    <property type="match status" value="1"/>
</dbReference>
<dbReference type="InterPro" id="IPR027417">
    <property type="entry name" value="P-loop_NTPase"/>
</dbReference>
<evidence type="ECO:0000259" key="2">
    <source>
        <dbReference type="Pfam" id="PF07319"/>
    </source>
</evidence>
<reference evidence="3 4" key="1">
    <citation type="submission" date="2022-10" db="EMBL/GenBank/DDBJ databases">
        <title>Draft genome assembly of moderately radiation resistant bacterium Metabacillus halosaccharovorans.</title>
        <authorList>
            <person name="Pal S."/>
            <person name="Gopinathan A."/>
        </authorList>
    </citation>
    <scope>NUCLEOTIDE SEQUENCE [LARGE SCALE GENOMIC DNA]</scope>
    <source>
        <strain evidence="3 4">VITHBRA001</strain>
    </source>
</reference>
<dbReference type="PANTHER" id="PTHR30050">
    <property type="entry name" value="CHROMOSOMAL REPLICATION INITIATOR PROTEIN DNAA"/>
    <property type="match status" value="1"/>
</dbReference>
<dbReference type="InterPro" id="IPR002611">
    <property type="entry name" value="IstB_ATP-bd"/>
</dbReference>
<dbReference type="CDD" id="cd00009">
    <property type="entry name" value="AAA"/>
    <property type="match status" value="1"/>
</dbReference>
<dbReference type="InterPro" id="IPR009928">
    <property type="entry name" value="DnaI_N"/>
</dbReference>
<accession>A0ABT3DDL2</accession>
<proteinExistence type="predicted"/>
<evidence type="ECO:0000313" key="3">
    <source>
        <dbReference type="EMBL" id="MCV9885148.1"/>
    </source>
</evidence>
<gene>
    <name evidence="3" type="primary">dnaI</name>
    <name evidence="3" type="ORF">OIH86_05740</name>
</gene>
<evidence type="ECO:0000313" key="4">
    <source>
        <dbReference type="Proteomes" id="UP001526147"/>
    </source>
</evidence>
<keyword evidence="4" id="KW-1185">Reference proteome</keyword>
<feature type="domain" description="IstB-like ATP-binding" evidence="1">
    <location>
        <begin position="164"/>
        <end position="276"/>
    </location>
</feature>
<dbReference type="SUPFAM" id="SSF52540">
    <property type="entry name" value="P-loop containing nucleoside triphosphate hydrolases"/>
    <property type="match status" value="1"/>
</dbReference>
<name>A0ABT3DDL2_9BACI</name>
<dbReference type="Proteomes" id="UP001526147">
    <property type="component" value="Unassembled WGS sequence"/>
</dbReference>
<comment type="caution">
    <text evidence="3">The sequence shown here is derived from an EMBL/GenBank/DDBJ whole genome shotgun (WGS) entry which is preliminary data.</text>
</comment>
<dbReference type="EMBL" id="JAOYEY010000029">
    <property type="protein sequence ID" value="MCV9885148.1"/>
    <property type="molecule type" value="Genomic_DNA"/>
</dbReference>
<feature type="domain" description="Primosomal DnaI N-terminal" evidence="2">
    <location>
        <begin position="1"/>
        <end position="98"/>
    </location>
</feature>
<dbReference type="RefSeq" id="WP_264142008.1">
    <property type="nucleotide sequence ID" value="NZ_JAOYEY010000029.1"/>
</dbReference>
<dbReference type="Pfam" id="PF07319">
    <property type="entry name" value="DnaI_N"/>
    <property type="match status" value="1"/>
</dbReference>
<dbReference type="Gene3D" id="3.40.50.300">
    <property type="entry name" value="P-loop containing nucleotide triphosphate hydrolases"/>
    <property type="match status" value="1"/>
</dbReference>
<evidence type="ECO:0000259" key="1">
    <source>
        <dbReference type="Pfam" id="PF01695"/>
    </source>
</evidence>
<dbReference type="Pfam" id="PF01695">
    <property type="entry name" value="IstB_IS21"/>
    <property type="match status" value="1"/>
</dbReference>
<dbReference type="PANTHER" id="PTHR30050:SF8">
    <property type="entry name" value="PRIMOSOMAL PROTEIN DNAI"/>
    <property type="match status" value="1"/>
</dbReference>
<sequence>MEHMSKSLKKLTSRPDFNERYNDLKKQVLNNPDVQAFITKHSTEIEDGMINRSLMKLYEFINQSKNCEMCPSLAKCKNLLQGYHPRLIIQGRIIDIQYDKCPTKELQDERKKNEALIKSMYIPKDILEAQFDKIDVDVEETSRLQVISIAQDFVEAYNSGSHPKGIYLYGSFGVGKTYILGAIANELASHKVPSMLVYVPEFMRELKGSFQNSSLDEKLDAVKKIPVLMLDDLGAESVSSWARDEVLGTILQYRMLENLPIFISSNFNLKQLQHHLSISQRGEEEPVKAARIMERIKHMTVPIELIGRNRRG</sequence>
<protein>
    <submittedName>
        <fullName evidence="3">Primosomal protein DnaI</fullName>
    </submittedName>
</protein>
<organism evidence="3 4">
    <name type="scientific">Metabacillus halosaccharovorans</name>
    <dbReference type="NCBI Taxonomy" id="930124"/>
    <lineage>
        <taxon>Bacteria</taxon>
        <taxon>Bacillati</taxon>
        <taxon>Bacillota</taxon>
        <taxon>Bacilli</taxon>
        <taxon>Bacillales</taxon>
        <taxon>Bacillaceae</taxon>
        <taxon>Metabacillus</taxon>
    </lineage>
</organism>